<evidence type="ECO:0000256" key="2">
    <source>
        <dbReference type="ARBA" id="ARBA00022692"/>
    </source>
</evidence>
<comment type="subcellular location">
    <subcellularLocation>
        <location evidence="1">Membrane</location>
    </subcellularLocation>
</comment>
<dbReference type="EMBL" id="CAJOAZ010000065">
    <property type="protein sequence ID" value="CAF3514606.1"/>
    <property type="molecule type" value="Genomic_DNA"/>
</dbReference>
<sequence>MSSEVEYISLLISVQTNLYKYGGPILMILGTISCILSLIVFTKKNLRKNPCAIHLVAYNIGNLLQIYTTMLLAILSNGYNIDPTLYSLSFCHFHYYILLLSTASSPSYLILASIDRILITSPNSLTRQRSTLRRTYICIIGVTLFWLLAHIHALFLTYIMEPLPNLIICSFQPGFYLTFINYYMISIQYILIPLLMIISGVWTVRNLRKIRPVNFATVTMRPTHSKDSQLIQILIIDIGIYIIFSAMMPPALIYLQILQTRSFSFAEYQLVVLLMNVAMFSSYIPFCVGFYTNFLVSKKFRFEVKNKPFAVKLLDLIISILLSVDIFAEYLWLDDLTNKALVKINDKLFYRTENSVRMDKNGLLHPRGRKYYQIKLHRQRTELVEIEQLFLFVLSLNGVMII</sequence>
<evidence type="ECO:0000313" key="8">
    <source>
        <dbReference type="Proteomes" id="UP000663844"/>
    </source>
</evidence>
<dbReference type="AlphaFoldDB" id="A0A818I5W0"/>
<accession>A0A818I5W0</accession>
<feature type="transmembrane region" description="Helical" evidence="5">
    <location>
        <begin position="268"/>
        <end position="292"/>
    </location>
</feature>
<keyword evidence="4 5" id="KW-0472">Membrane</keyword>
<dbReference type="SUPFAM" id="SSF81321">
    <property type="entry name" value="Family A G protein-coupled receptor-like"/>
    <property type="match status" value="1"/>
</dbReference>
<comment type="caution">
    <text evidence="7">The sequence shown here is derived from an EMBL/GenBank/DDBJ whole genome shotgun (WGS) entry which is preliminary data.</text>
</comment>
<dbReference type="SUPFAM" id="SSF56801">
    <property type="entry name" value="Acetyl-CoA synthetase-like"/>
    <property type="match status" value="1"/>
</dbReference>
<reference evidence="7" key="1">
    <citation type="submission" date="2021-02" db="EMBL/GenBank/DDBJ databases">
        <authorList>
            <person name="Nowell W R."/>
        </authorList>
    </citation>
    <scope>NUCLEOTIDE SEQUENCE</scope>
</reference>
<feature type="domain" description="G-protein coupled receptors family 1 profile" evidence="6">
    <location>
        <begin position="33"/>
        <end position="243"/>
    </location>
</feature>
<gene>
    <name evidence="7" type="ORF">OXD698_LOCUS2081</name>
</gene>
<keyword evidence="2 5" id="KW-0812">Transmembrane</keyword>
<proteinExistence type="predicted"/>
<feature type="transmembrane region" description="Helical" evidence="5">
    <location>
        <begin position="135"/>
        <end position="160"/>
    </location>
</feature>
<evidence type="ECO:0000259" key="6">
    <source>
        <dbReference type="PROSITE" id="PS50262"/>
    </source>
</evidence>
<evidence type="ECO:0000256" key="3">
    <source>
        <dbReference type="ARBA" id="ARBA00022989"/>
    </source>
</evidence>
<evidence type="ECO:0000313" key="7">
    <source>
        <dbReference type="EMBL" id="CAF3514606.1"/>
    </source>
</evidence>
<feature type="transmembrane region" description="Helical" evidence="5">
    <location>
        <begin position="53"/>
        <end position="75"/>
    </location>
</feature>
<dbReference type="Gene3D" id="1.20.1070.10">
    <property type="entry name" value="Rhodopsin 7-helix transmembrane proteins"/>
    <property type="match status" value="1"/>
</dbReference>
<organism evidence="7 8">
    <name type="scientific">Adineta steineri</name>
    <dbReference type="NCBI Taxonomy" id="433720"/>
    <lineage>
        <taxon>Eukaryota</taxon>
        <taxon>Metazoa</taxon>
        <taxon>Spiralia</taxon>
        <taxon>Gnathifera</taxon>
        <taxon>Rotifera</taxon>
        <taxon>Eurotatoria</taxon>
        <taxon>Bdelloidea</taxon>
        <taxon>Adinetida</taxon>
        <taxon>Adinetidae</taxon>
        <taxon>Adineta</taxon>
    </lineage>
</organism>
<feature type="transmembrane region" description="Helical" evidence="5">
    <location>
        <begin position="21"/>
        <end position="41"/>
    </location>
</feature>
<evidence type="ECO:0000256" key="5">
    <source>
        <dbReference type="SAM" id="Phobius"/>
    </source>
</evidence>
<feature type="transmembrane region" description="Helical" evidence="5">
    <location>
        <begin position="230"/>
        <end position="248"/>
    </location>
</feature>
<protein>
    <recommendedName>
        <fullName evidence="6">G-protein coupled receptors family 1 profile domain-containing protein</fullName>
    </recommendedName>
</protein>
<dbReference type="GO" id="GO:0016020">
    <property type="term" value="C:membrane"/>
    <property type="evidence" value="ECO:0007669"/>
    <property type="project" value="UniProtKB-SubCell"/>
</dbReference>
<dbReference type="PROSITE" id="PS50262">
    <property type="entry name" value="G_PROTEIN_RECEP_F1_2"/>
    <property type="match status" value="1"/>
</dbReference>
<keyword evidence="3 5" id="KW-1133">Transmembrane helix</keyword>
<feature type="transmembrane region" description="Helical" evidence="5">
    <location>
        <begin position="95"/>
        <end position="114"/>
    </location>
</feature>
<evidence type="ECO:0000256" key="4">
    <source>
        <dbReference type="ARBA" id="ARBA00023136"/>
    </source>
</evidence>
<evidence type="ECO:0000256" key="1">
    <source>
        <dbReference type="ARBA" id="ARBA00004370"/>
    </source>
</evidence>
<dbReference type="Proteomes" id="UP000663844">
    <property type="component" value="Unassembled WGS sequence"/>
</dbReference>
<dbReference type="InterPro" id="IPR017452">
    <property type="entry name" value="GPCR_Rhodpsn_7TM"/>
</dbReference>
<name>A0A818I5W0_9BILA</name>
<feature type="transmembrane region" description="Helical" evidence="5">
    <location>
        <begin position="180"/>
        <end position="204"/>
    </location>
</feature>